<protein>
    <submittedName>
        <fullName evidence="2">Uncharacterized protein</fullName>
    </submittedName>
</protein>
<name>A0A8B0SPM4_9GAMM</name>
<evidence type="ECO:0000313" key="3">
    <source>
        <dbReference type="Proteomes" id="UP000664466"/>
    </source>
</evidence>
<sequence length="91" mass="10286">MQHSDFQIGTEFFTAAGRWRCTDVGTRVIVAISLEPRETVRLWTDAAGERVQETFISDDPRDLIGPPYSVAELVFDEYDLDGCSIDPDDFL</sequence>
<evidence type="ECO:0000313" key="1">
    <source>
        <dbReference type="EMBL" id="MBO0613737.1"/>
    </source>
</evidence>
<gene>
    <name evidence="2" type="ORF">J1836_000265</name>
    <name evidence="1" type="ORF">J1836_12545</name>
</gene>
<accession>A0A8B0SPM4</accession>
<dbReference type="EMBL" id="JAFMPM010000006">
    <property type="protein sequence ID" value="MBO0613737.1"/>
    <property type="molecule type" value="Genomic_DNA"/>
</dbReference>
<evidence type="ECO:0000313" key="2">
    <source>
        <dbReference type="EMBL" id="QTX10852.1"/>
    </source>
</evidence>
<dbReference type="EMBL" id="CP072748">
    <property type="protein sequence ID" value="QTX10852.1"/>
    <property type="molecule type" value="Genomic_DNA"/>
</dbReference>
<dbReference type="AlphaFoldDB" id="A0A8B0SPM4"/>
<keyword evidence="3" id="KW-1185">Reference proteome</keyword>
<reference evidence="1 3" key="1">
    <citation type="submission" date="2021-03" db="EMBL/GenBank/DDBJ databases">
        <title>Draft genome and methylome analysis of Thiotrix fructosivoruns ATCC 49748.</title>
        <authorList>
            <person name="Fomenkov A."/>
            <person name="Grabovich M.Y."/>
            <person name="Roberts R.J."/>
        </authorList>
    </citation>
    <scope>NUCLEOTIDE SEQUENCE [LARGE SCALE GENOMIC DNA]</scope>
    <source>
        <strain evidence="1 3">ATCC 49748</strain>
    </source>
</reference>
<dbReference type="RefSeq" id="WP_207251405.1">
    <property type="nucleotide sequence ID" value="NZ_JAFMPM010000006.1"/>
</dbReference>
<organism evidence="2">
    <name type="scientific">Thiothrix fructosivorans</name>
    <dbReference type="NCBI Taxonomy" id="111770"/>
    <lineage>
        <taxon>Bacteria</taxon>
        <taxon>Pseudomonadati</taxon>
        <taxon>Pseudomonadota</taxon>
        <taxon>Gammaproteobacteria</taxon>
        <taxon>Thiotrichales</taxon>
        <taxon>Thiotrichaceae</taxon>
        <taxon>Thiothrix</taxon>
    </lineage>
</organism>
<dbReference type="Proteomes" id="UP000664466">
    <property type="component" value="Unassembled WGS sequence"/>
</dbReference>
<proteinExistence type="predicted"/>
<reference evidence="2" key="2">
    <citation type="submission" date="2021-04" db="EMBL/GenBank/DDBJ databases">
        <title>Complete Genome and methylome analysis of Thiothrix fructosivorans ATCC 49748.</title>
        <authorList>
            <person name="Fomenkov A."/>
            <person name="Sun L."/>
            <person name="Vincze T."/>
            <person name="Grabovich M.Y."/>
            <person name="Roberts R.J."/>
        </authorList>
    </citation>
    <scope>NUCLEOTIDE SEQUENCE</scope>
    <source>
        <strain evidence="2">ATCC 49748</strain>
    </source>
</reference>